<accession>A0A9W7JC40</accession>
<comment type="caution">
    <text evidence="3">The sequence shown here is derived from an EMBL/GenBank/DDBJ whole genome shotgun (WGS) entry which is preliminary data.</text>
</comment>
<keyword evidence="4" id="KW-1185">Reference proteome</keyword>
<dbReference type="AlphaFoldDB" id="A0A9W7JC40"/>
<keyword evidence="2" id="KW-1133">Transmembrane helix</keyword>
<dbReference type="PANTHER" id="PTHR36760">
    <property type="entry name" value="ACIDIC LEUCINE-RICH NUCLEAR PHOSPHOPROTEIN 32 FAMILY B PROTEIN"/>
    <property type="match status" value="1"/>
</dbReference>
<evidence type="ECO:0000256" key="1">
    <source>
        <dbReference type="SAM" id="MobiDB-lite"/>
    </source>
</evidence>
<keyword evidence="2" id="KW-0812">Transmembrane</keyword>
<feature type="compositionally biased region" description="Basic and acidic residues" evidence="1">
    <location>
        <begin position="225"/>
        <end position="236"/>
    </location>
</feature>
<feature type="region of interest" description="Disordered" evidence="1">
    <location>
        <begin position="212"/>
        <end position="241"/>
    </location>
</feature>
<reference evidence="3" key="1">
    <citation type="submission" date="2023-05" db="EMBL/GenBank/DDBJ databases">
        <title>Genome and transcriptome analyses reveal genes involved in the formation of fine ridges on petal epidermal cells in Hibiscus trionum.</title>
        <authorList>
            <person name="Koshimizu S."/>
            <person name="Masuda S."/>
            <person name="Ishii T."/>
            <person name="Shirasu K."/>
            <person name="Hoshino A."/>
            <person name="Arita M."/>
        </authorList>
    </citation>
    <scope>NUCLEOTIDE SEQUENCE</scope>
    <source>
        <strain evidence="3">Hamamatsu line</strain>
    </source>
</reference>
<protein>
    <submittedName>
        <fullName evidence="3">Uncharacterized protein</fullName>
    </submittedName>
</protein>
<dbReference type="PANTHER" id="PTHR36760:SF1">
    <property type="entry name" value="ACIDIC LEUCINE-RICH NUCLEAR PHOSPHOPROTEIN 32 FAMILY B PROTEIN"/>
    <property type="match status" value="1"/>
</dbReference>
<keyword evidence="2" id="KW-0472">Membrane</keyword>
<evidence type="ECO:0000313" key="4">
    <source>
        <dbReference type="Proteomes" id="UP001165190"/>
    </source>
</evidence>
<feature type="transmembrane region" description="Helical" evidence="2">
    <location>
        <begin position="51"/>
        <end position="72"/>
    </location>
</feature>
<name>A0A9W7JC40_HIBTR</name>
<dbReference type="Proteomes" id="UP001165190">
    <property type="component" value="Unassembled WGS sequence"/>
</dbReference>
<gene>
    <name evidence="3" type="ORF">HRI_004569100</name>
</gene>
<dbReference type="OrthoDB" id="1939140at2759"/>
<feature type="transmembrane region" description="Helical" evidence="2">
    <location>
        <begin position="24"/>
        <end position="44"/>
    </location>
</feature>
<evidence type="ECO:0000256" key="2">
    <source>
        <dbReference type="SAM" id="Phobius"/>
    </source>
</evidence>
<evidence type="ECO:0000313" key="3">
    <source>
        <dbReference type="EMBL" id="GMJ08999.1"/>
    </source>
</evidence>
<sequence length="417" mass="46752">MSGFSLTTAKEKTHDLSSLLLSDFMLFCSLILSHPLYFSYFIFFSPYFLKIFSFLSPLFITTALLFLAFLTLTPTFVNHGAACHLENSPESNASFLLTAYQTFVETLRSKVEDYDQSDGFGCLEELEAFKIVFETSTILEIRENPDEVLEMESKGDCFQAVEEAPIAKKCPLGVPENEKPPEITRTETNQVKAVVKIFEEFVVKKENLSSKKRDKEGKSVGVESNKVDERKEDEIMTRGSEAVGNNKISDLQVIIGAENGSEHAAKAVVNDNNYNDQTMGSDPWNLGSMRKQKEWKRTLACKLFEERHSHNVDGGGEGMDLLWETYETDSDSKVELKSGSKKGKKGGGNNNGYYYDNDDYEEEESNVQLCCLQALKFSAGKMNLGMGRPNLVKISKALKGIGWLHRVGSRNGKKGYH</sequence>
<proteinExistence type="predicted"/>
<dbReference type="EMBL" id="BSYR01000054">
    <property type="protein sequence ID" value="GMJ08999.1"/>
    <property type="molecule type" value="Genomic_DNA"/>
</dbReference>
<organism evidence="3 4">
    <name type="scientific">Hibiscus trionum</name>
    <name type="common">Flower of an hour</name>
    <dbReference type="NCBI Taxonomy" id="183268"/>
    <lineage>
        <taxon>Eukaryota</taxon>
        <taxon>Viridiplantae</taxon>
        <taxon>Streptophyta</taxon>
        <taxon>Embryophyta</taxon>
        <taxon>Tracheophyta</taxon>
        <taxon>Spermatophyta</taxon>
        <taxon>Magnoliopsida</taxon>
        <taxon>eudicotyledons</taxon>
        <taxon>Gunneridae</taxon>
        <taxon>Pentapetalae</taxon>
        <taxon>rosids</taxon>
        <taxon>malvids</taxon>
        <taxon>Malvales</taxon>
        <taxon>Malvaceae</taxon>
        <taxon>Malvoideae</taxon>
        <taxon>Hibiscus</taxon>
    </lineage>
</organism>